<keyword evidence="7" id="KW-0739">Sodium transport</keyword>
<keyword evidence="5 8" id="KW-1133">Transmembrane helix</keyword>
<keyword evidence="4" id="KW-1278">Translocase</keyword>
<keyword evidence="7" id="KW-0406">Ion transport</keyword>
<keyword evidence="10" id="KW-1185">Reference proteome</keyword>
<comment type="subcellular location">
    <subcellularLocation>
        <location evidence="1">Cell membrane</location>
        <topology evidence="1">Multi-pass membrane protein</topology>
    </subcellularLocation>
</comment>
<dbReference type="RefSeq" id="WP_250929567.1">
    <property type="nucleotide sequence ID" value="NZ_JAMQBK010000039.1"/>
</dbReference>
<evidence type="ECO:0000256" key="3">
    <source>
        <dbReference type="ARBA" id="ARBA00022692"/>
    </source>
</evidence>
<feature type="transmembrane region" description="Helical" evidence="8">
    <location>
        <begin position="262"/>
        <end position="284"/>
    </location>
</feature>
<feature type="transmembrane region" description="Helical" evidence="8">
    <location>
        <begin position="20"/>
        <end position="42"/>
    </location>
</feature>
<dbReference type="Proteomes" id="UP001202961">
    <property type="component" value="Unassembled WGS sequence"/>
</dbReference>
<dbReference type="PIRSF" id="PIRSF015658">
    <property type="entry name" value="MmdB_OadB"/>
    <property type="match status" value="1"/>
</dbReference>
<dbReference type="PANTHER" id="PTHR35806:SF1">
    <property type="entry name" value="OXALOACETATE DECARBOXYLASE BETA CHAIN 2"/>
    <property type="match status" value="1"/>
</dbReference>
<feature type="transmembrane region" description="Helical" evidence="8">
    <location>
        <begin position="216"/>
        <end position="242"/>
    </location>
</feature>
<reference evidence="9 10" key="1">
    <citation type="journal article" date="2022" name="Syst. Appl. Microbiol.">
        <title>Rhodopirellula aestuarii sp. nov., a novel member of the genus Rhodopirellula isolated from brackish sediments collected in the Tagus River estuary, Portugal.</title>
        <authorList>
            <person name="Vitorino I.R."/>
            <person name="Klimek D."/>
            <person name="Calusinska M."/>
            <person name="Lobo-da-Cunha A."/>
            <person name="Vasconcelos V."/>
            <person name="Lage O.M."/>
        </authorList>
    </citation>
    <scope>NUCLEOTIDE SEQUENCE [LARGE SCALE GENOMIC DNA]</scope>
    <source>
        <strain evidence="9 10">ICT_H3.1</strain>
    </source>
</reference>
<keyword evidence="6 7" id="KW-0472">Membrane</keyword>
<gene>
    <name evidence="9" type="ORF">NB063_15140</name>
</gene>
<name>A0ABT0U4W8_9BACT</name>
<dbReference type="InterPro" id="IPR005661">
    <property type="entry name" value="OadB_MmdB"/>
</dbReference>
<feature type="transmembrane region" description="Helical" evidence="8">
    <location>
        <begin position="91"/>
        <end position="108"/>
    </location>
</feature>
<evidence type="ECO:0000256" key="8">
    <source>
        <dbReference type="SAM" id="Phobius"/>
    </source>
</evidence>
<comment type="caution">
    <text evidence="9">The sequence shown here is derived from an EMBL/GenBank/DDBJ whole genome shotgun (WGS) entry which is preliminary data.</text>
</comment>
<keyword evidence="7" id="KW-0813">Transport</keyword>
<evidence type="ECO:0000256" key="1">
    <source>
        <dbReference type="ARBA" id="ARBA00004651"/>
    </source>
</evidence>
<dbReference type="NCBIfam" id="TIGR01109">
    <property type="entry name" value="Na_pump_decarbB"/>
    <property type="match status" value="1"/>
</dbReference>
<dbReference type="EMBL" id="JAMQBK010000039">
    <property type="protein sequence ID" value="MCM2371938.1"/>
    <property type="molecule type" value="Genomic_DNA"/>
</dbReference>
<sequence>MNTTDILLSKAAQLLDTTAFGSLELGNVIMIVVGLIFVFLAIAKDYEPLLLVPIGFGIVVGNIPAVPGMPLSVYDDGSVMQYLYFGVEKGVYPPLIFLGIGAMTDFSTMLSNPKLILLGGAAQVGVFLTFLGALVLGFSPNEAGAIGIIGGADGPTAIFLSSKLAPDLLGAIAIAAYSYMALVPVIQPPIMKLLTTKAERTIRMKPSRQVSTRERIIFPVIAFLVCTMLAPGAIVLIGMLFFGNLLKECTVTDRLAATARSAMIDVVTILLGFCVGASTSASHFLTPSSILIFCLGALAFSVATAAGVLFAKFMNLFLTEKINPLIGAAGVSAVPDSARVVQVVGQQADPQNFLLMHAMAPNVAGVIGSAIAAGVLWSQLAN</sequence>
<evidence type="ECO:0000256" key="5">
    <source>
        <dbReference type="ARBA" id="ARBA00022989"/>
    </source>
</evidence>
<organism evidence="9 10">
    <name type="scientific">Aporhodopirellula aestuarii</name>
    <dbReference type="NCBI Taxonomy" id="2950107"/>
    <lineage>
        <taxon>Bacteria</taxon>
        <taxon>Pseudomonadati</taxon>
        <taxon>Planctomycetota</taxon>
        <taxon>Planctomycetia</taxon>
        <taxon>Pirellulales</taxon>
        <taxon>Pirellulaceae</taxon>
        <taxon>Aporhodopirellula</taxon>
    </lineage>
</organism>
<evidence type="ECO:0000313" key="9">
    <source>
        <dbReference type="EMBL" id="MCM2371938.1"/>
    </source>
</evidence>
<evidence type="ECO:0000256" key="2">
    <source>
        <dbReference type="ARBA" id="ARBA00022475"/>
    </source>
</evidence>
<evidence type="ECO:0000313" key="10">
    <source>
        <dbReference type="Proteomes" id="UP001202961"/>
    </source>
</evidence>
<accession>A0ABT0U4W8</accession>
<feature type="transmembrane region" description="Helical" evidence="8">
    <location>
        <begin position="168"/>
        <end position="186"/>
    </location>
</feature>
<feature type="transmembrane region" description="Helical" evidence="8">
    <location>
        <begin position="290"/>
        <end position="311"/>
    </location>
</feature>
<keyword evidence="7" id="KW-0915">Sodium</keyword>
<keyword evidence="2 7" id="KW-1003">Cell membrane</keyword>
<feature type="transmembrane region" description="Helical" evidence="8">
    <location>
        <begin position="115"/>
        <end position="137"/>
    </location>
</feature>
<proteinExistence type="predicted"/>
<feature type="transmembrane region" description="Helical" evidence="8">
    <location>
        <begin position="49"/>
        <end position="71"/>
    </location>
</feature>
<protein>
    <submittedName>
        <fullName evidence="9">Sodium ion-translocating decarboxylase subunit beta</fullName>
    </submittedName>
</protein>
<evidence type="ECO:0000256" key="4">
    <source>
        <dbReference type="ARBA" id="ARBA00022967"/>
    </source>
</evidence>
<dbReference type="Pfam" id="PF03977">
    <property type="entry name" value="OAD_beta"/>
    <property type="match status" value="1"/>
</dbReference>
<keyword evidence="3 8" id="KW-0812">Transmembrane</keyword>
<evidence type="ECO:0000256" key="6">
    <source>
        <dbReference type="ARBA" id="ARBA00023136"/>
    </source>
</evidence>
<evidence type="ECO:0000256" key="7">
    <source>
        <dbReference type="PIRNR" id="PIRNR015658"/>
    </source>
</evidence>
<dbReference type="PANTHER" id="PTHR35806">
    <property type="entry name" value="OXALOACETATE DECARBOXYLASE BETA CHAIN 2"/>
    <property type="match status" value="1"/>
</dbReference>